<organism evidence="2 3">
    <name type="scientific">Ktedonobacter racemifer DSM 44963</name>
    <dbReference type="NCBI Taxonomy" id="485913"/>
    <lineage>
        <taxon>Bacteria</taxon>
        <taxon>Bacillati</taxon>
        <taxon>Chloroflexota</taxon>
        <taxon>Ktedonobacteria</taxon>
        <taxon>Ktedonobacterales</taxon>
        <taxon>Ktedonobacteraceae</taxon>
        <taxon>Ktedonobacter</taxon>
    </lineage>
</organism>
<proteinExistence type="predicted"/>
<gene>
    <name evidence="2" type="ORF">Krac_4487</name>
</gene>
<feature type="transmembrane region" description="Helical" evidence="1">
    <location>
        <begin position="7"/>
        <end position="25"/>
    </location>
</feature>
<dbReference type="AlphaFoldDB" id="D6TSW4"/>
<dbReference type="Proteomes" id="UP000004508">
    <property type="component" value="Unassembled WGS sequence"/>
</dbReference>
<sequence length="52" mass="5838">MRVRGQIIASLVAGIIVISQVNWIFREYGESSSLGQEQGFCSLLKEHIVFVQ</sequence>
<keyword evidence="1" id="KW-0472">Membrane</keyword>
<evidence type="ECO:0000256" key="1">
    <source>
        <dbReference type="SAM" id="Phobius"/>
    </source>
</evidence>
<dbReference type="EMBL" id="ADVG01000003">
    <property type="protein sequence ID" value="EFH83515.1"/>
    <property type="molecule type" value="Genomic_DNA"/>
</dbReference>
<keyword evidence="1" id="KW-1133">Transmembrane helix</keyword>
<keyword evidence="1" id="KW-0812">Transmembrane</keyword>
<evidence type="ECO:0000313" key="2">
    <source>
        <dbReference type="EMBL" id="EFH83515.1"/>
    </source>
</evidence>
<comment type="caution">
    <text evidence="2">The sequence shown here is derived from an EMBL/GenBank/DDBJ whole genome shotgun (WGS) entry which is preliminary data.</text>
</comment>
<accession>D6TSW4</accession>
<reference evidence="2 3" key="1">
    <citation type="journal article" date="2011" name="Stand. Genomic Sci.">
        <title>Non-contiguous finished genome sequence and contextual data of the filamentous soil bacterium Ktedonobacter racemifer type strain (SOSP1-21).</title>
        <authorList>
            <person name="Chang Y.J."/>
            <person name="Land M."/>
            <person name="Hauser L."/>
            <person name="Chertkov O."/>
            <person name="Del Rio T.G."/>
            <person name="Nolan M."/>
            <person name="Copeland A."/>
            <person name="Tice H."/>
            <person name="Cheng J.F."/>
            <person name="Lucas S."/>
            <person name="Han C."/>
            <person name="Goodwin L."/>
            <person name="Pitluck S."/>
            <person name="Ivanova N."/>
            <person name="Ovchinikova G."/>
            <person name="Pati A."/>
            <person name="Chen A."/>
            <person name="Palaniappan K."/>
            <person name="Mavromatis K."/>
            <person name="Liolios K."/>
            <person name="Brettin T."/>
            <person name="Fiebig A."/>
            <person name="Rohde M."/>
            <person name="Abt B."/>
            <person name="Goker M."/>
            <person name="Detter J.C."/>
            <person name="Woyke T."/>
            <person name="Bristow J."/>
            <person name="Eisen J.A."/>
            <person name="Markowitz V."/>
            <person name="Hugenholtz P."/>
            <person name="Kyrpides N.C."/>
            <person name="Klenk H.P."/>
            <person name="Lapidus A."/>
        </authorList>
    </citation>
    <scope>NUCLEOTIDE SEQUENCE [LARGE SCALE GENOMIC DNA]</scope>
    <source>
        <strain evidence="3">DSM 44963</strain>
    </source>
</reference>
<evidence type="ECO:0000313" key="3">
    <source>
        <dbReference type="Proteomes" id="UP000004508"/>
    </source>
</evidence>
<keyword evidence="3" id="KW-1185">Reference proteome</keyword>
<dbReference type="InParanoid" id="D6TSW4"/>
<protein>
    <submittedName>
        <fullName evidence="2">Uncharacterized protein</fullName>
    </submittedName>
</protein>
<name>D6TSW4_KTERA</name>